<dbReference type="SUPFAM" id="SSF48239">
    <property type="entry name" value="Terpenoid cyclases/Protein prenyltransferases"/>
    <property type="match status" value="1"/>
</dbReference>
<evidence type="ECO:0000313" key="7">
    <source>
        <dbReference type="EMBL" id="KAF5730814.1"/>
    </source>
</evidence>
<dbReference type="SFLD" id="SFLDG01019">
    <property type="entry name" value="Terpene_Cyclase_Like_1_C_Termi"/>
    <property type="match status" value="1"/>
</dbReference>
<dbReference type="PANTHER" id="PTHR31225">
    <property type="entry name" value="OS04G0344100 PROTEIN-RELATED"/>
    <property type="match status" value="1"/>
</dbReference>
<evidence type="ECO:0000256" key="1">
    <source>
        <dbReference type="ARBA" id="ARBA00001946"/>
    </source>
</evidence>
<keyword evidence="8" id="KW-1185">Reference proteome</keyword>
<dbReference type="EMBL" id="JAAARO010000019">
    <property type="protein sequence ID" value="KAF5730814.1"/>
    <property type="molecule type" value="Genomic_DNA"/>
</dbReference>
<accession>A0A7J7C9I2</accession>
<dbReference type="Gene3D" id="1.50.10.130">
    <property type="entry name" value="Terpene synthase, N-terminal domain"/>
    <property type="match status" value="1"/>
</dbReference>
<dbReference type="InterPro" id="IPR036965">
    <property type="entry name" value="Terpene_synth_N_sf"/>
</dbReference>
<feature type="domain" description="Terpene synthase N-terminal" evidence="5">
    <location>
        <begin position="25"/>
        <end position="193"/>
    </location>
</feature>
<dbReference type="InterPro" id="IPR008930">
    <property type="entry name" value="Terpenoid_cyclase/PrenylTrfase"/>
</dbReference>
<keyword evidence="3" id="KW-0460">Magnesium</keyword>
<evidence type="ECO:0000256" key="4">
    <source>
        <dbReference type="ARBA" id="ARBA00023239"/>
    </source>
</evidence>
<dbReference type="InParanoid" id="A0A7J7C9I2"/>
<reference evidence="7 8" key="1">
    <citation type="journal article" date="2020" name="Nat. Commun.">
        <title>Genome of Tripterygium wilfordii and identification of cytochrome P450 involved in triptolide biosynthesis.</title>
        <authorList>
            <person name="Tu L."/>
            <person name="Su P."/>
            <person name="Zhang Z."/>
            <person name="Gao L."/>
            <person name="Wang J."/>
            <person name="Hu T."/>
            <person name="Zhou J."/>
            <person name="Zhang Y."/>
            <person name="Zhao Y."/>
            <person name="Liu Y."/>
            <person name="Song Y."/>
            <person name="Tong Y."/>
            <person name="Lu Y."/>
            <person name="Yang J."/>
            <person name="Xu C."/>
            <person name="Jia M."/>
            <person name="Peters R.J."/>
            <person name="Huang L."/>
            <person name="Gao W."/>
        </authorList>
    </citation>
    <scope>NUCLEOTIDE SEQUENCE [LARGE SCALE GENOMIC DNA]</scope>
    <source>
        <strain evidence="8">cv. XIE 37</strain>
        <tissue evidence="7">Leaf</tissue>
    </source>
</reference>
<dbReference type="InterPro" id="IPR044814">
    <property type="entry name" value="Terpene_cyclase_plant_C1"/>
</dbReference>
<dbReference type="GO" id="GO:0000287">
    <property type="term" value="F:magnesium ion binding"/>
    <property type="evidence" value="ECO:0007669"/>
    <property type="project" value="InterPro"/>
</dbReference>
<sequence>MAANGQAEAFNFQELTVWTADDFASFTSNDAAFELYTKQVQELKGHVKDLLTNSASDPVEKVKLIDLLYRLGVSYHFEREIEGQLDQIYGSEAKIFDDNDYDLCTVALLFRVFRQYGHRVSCDVFNKFKDIDGKFKASIATDAEGLLSLYEAAHLSVRGEHVLDEALAYSRTCLKSLESQCSRRLSKRIAGALEQALHRGIPRLASRQNISLYEEEESYDDSLLKLAKIDYNRVQLLHQQELGEFSRWCKDLELASKFPYARHRIPEVYLWCIGGYFEPEFSRARVIVAKVTAIVTIIDDTYGVYASIDELRRFTDAIERWNMDAVDQLPDYMKSLYTILVNLFQQIDDEVRNQGKSYAIHYAKETVKQLVRSYQREVNWVNGNQVPPFEEFLENAQITTGYRIVSVASLIGMGESAGEEAFKWLHRMPKIDRATLIISRLMDCIVATKEEPVKRFCSKGVEFYMKEHGVSKEEAIEIFQEMIENAWKDINEECMKPTTMSREILLRIFNLIRVMDVMYKHEDLFTNPAGMKEYIKSLFIEPIPL</sequence>
<dbReference type="Proteomes" id="UP000593562">
    <property type="component" value="Unassembled WGS sequence"/>
</dbReference>
<dbReference type="FunCoup" id="A0A7J7C9I2">
    <property type="interactions" value="13"/>
</dbReference>
<proteinExistence type="predicted"/>
<evidence type="ECO:0000256" key="2">
    <source>
        <dbReference type="ARBA" id="ARBA00022723"/>
    </source>
</evidence>
<comment type="cofactor">
    <cofactor evidence="1">
        <name>Mg(2+)</name>
        <dbReference type="ChEBI" id="CHEBI:18420"/>
    </cofactor>
</comment>
<dbReference type="AlphaFoldDB" id="A0A7J7C9I2"/>
<comment type="caution">
    <text evidence="7">The sequence shown here is derived from an EMBL/GenBank/DDBJ whole genome shotgun (WGS) entry which is preliminary data.</text>
</comment>
<dbReference type="Gene3D" id="1.10.600.10">
    <property type="entry name" value="Farnesyl Diphosphate Synthase"/>
    <property type="match status" value="1"/>
</dbReference>
<dbReference type="FunFam" id="1.50.10.130:FF:000001">
    <property type="entry name" value="Isoprene synthase, chloroplastic"/>
    <property type="match status" value="1"/>
</dbReference>
<dbReference type="InterPro" id="IPR001906">
    <property type="entry name" value="Terpene_synth_N"/>
</dbReference>
<dbReference type="FunFam" id="1.10.600.10:FF:000007">
    <property type="entry name" value="Isoprene synthase, chloroplastic"/>
    <property type="match status" value="1"/>
</dbReference>
<evidence type="ECO:0000313" key="8">
    <source>
        <dbReference type="Proteomes" id="UP000593562"/>
    </source>
</evidence>
<dbReference type="Pfam" id="PF03936">
    <property type="entry name" value="Terpene_synth_C"/>
    <property type="match status" value="1"/>
</dbReference>
<dbReference type="InterPro" id="IPR050148">
    <property type="entry name" value="Terpene_synthase-like"/>
</dbReference>
<evidence type="ECO:0000259" key="5">
    <source>
        <dbReference type="Pfam" id="PF01397"/>
    </source>
</evidence>
<keyword evidence="2" id="KW-0479">Metal-binding</keyword>
<dbReference type="InterPro" id="IPR008949">
    <property type="entry name" value="Isoprenoid_synthase_dom_sf"/>
</dbReference>
<keyword evidence="4" id="KW-0456">Lyase</keyword>
<protein>
    <submittedName>
        <fullName evidence="7">Putative Casbene synthase chloroplast</fullName>
    </submittedName>
</protein>
<name>A0A7J7C9I2_TRIWF</name>
<gene>
    <name evidence="7" type="ORF">HS088_TW19G00414</name>
</gene>
<dbReference type="Pfam" id="PF01397">
    <property type="entry name" value="Terpene_synth"/>
    <property type="match status" value="1"/>
</dbReference>
<feature type="domain" description="Terpene synthase metal-binding" evidence="6">
    <location>
        <begin position="250"/>
        <end position="489"/>
    </location>
</feature>
<dbReference type="SUPFAM" id="SSF48576">
    <property type="entry name" value="Terpenoid synthases"/>
    <property type="match status" value="1"/>
</dbReference>
<dbReference type="InterPro" id="IPR005630">
    <property type="entry name" value="Terpene_synthase_metal-bd"/>
</dbReference>
<dbReference type="GO" id="GO:0016102">
    <property type="term" value="P:diterpenoid biosynthetic process"/>
    <property type="evidence" value="ECO:0007669"/>
    <property type="project" value="InterPro"/>
</dbReference>
<dbReference type="OrthoDB" id="1877784at2759"/>
<dbReference type="CDD" id="cd00684">
    <property type="entry name" value="Terpene_cyclase_plant_C1"/>
    <property type="match status" value="1"/>
</dbReference>
<dbReference type="SFLD" id="SFLDS00005">
    <property type="entry name" value="Isoprenoid_Synthase_Type_I"/>
    <property type="match status" value="1"/>
</dbReference>
<organism evidence="7 8">
    <name type="scientific">Tripterygium wilfordii</name>
    <name type="common">Thunder God vine</name>
    <dbReference type="NCBI Taxonomy" id="458696"/>
    <lineage>
        <taxon>Eukaryota</taxon>
        <taxon>Viridiplantae</taxon>
        <taxon>Streptophyta</taxon>
        <taxon>Embryophyta</taxon>
        <taxon>Tracheophyta</taxon>
        <taxon>Spermatophyta</taxon>
        <taxon>Magnoliopsida</taxon>
        <taxon>eudicotyledons</taxon>
        <taxon>Gunneridae</taxon>
        <taxon>Pentapetalae</taxon>
        <taxon>rosids</taxon>
        <taxon>fabids</taxon>
        <taxon>Celastrales</taxon>
        <taxon>Celastraceae</taxon>
        <taxon>Tripterygium</taxon>
    </lineage>
</organism>
<dbReference type="InterPro" id="IPR034741">
    <property type="entry name" value="Terpene_cyclase-like_1_C"/>
</dbReference>
<dbReference type="PANTHER" id="PTHR31225:SF93">
    <property type="entry name" value="ALPHA-HUMULENE_(-)-(E)-BETA-CARYOPHYLLENE SYNTHASE"/>
    <property type="match status" value="1"/>
</dbReference>
<evidence type="ECO:0000256" key="3">
    <source>
        <dbReference type="ARBA" id="ARBA00022842"/>
    </source>
</evidence>
<evidence type="ECO:0000259" key="6">
    <source>
        <dbReference type="Pfam" id="PF03936"/>
    </source>
</evidence>
<dbReference type="GO" id="GO:0010333">
    <property type="term" value="F:terpene synthase activity"/>
    <property type="evidence" value="ECO:0007669"/>
    <property type="project" value="InterPro"/>
</dbReference>